<keyword evidence="3" id="KW-1185">Reference proteome</keyword>
<keyword evidence="1" id="KW-0472">Membrane</keyword>
<reference evidence="2" key="1">
    <citation type="submission" date="2022-08" db="EMBL/GenBank/DDBJ databases">
        <title>Catabolic pathway analysis in culturable SAR92 clade bacteria reveals their overlooked roles in DMSP degradation in coastal seas.</title>
        <authorList>
            <person name="He X."/>
            <person name="Zhang X."/>
            <person name="Zhang Y."/>
        </authorList>
    </citation>
    <scope>NUCLEOTIDE SEQUENCE</scope>
    <source>
        <strain evidence="2">H455</strain>
    </source>
</reference>
<protein>
    <submittedName>
        <fullName evidence="2">AsmA family protein</fullName>
    </submittedName>
</protein>
<feature type="transmembrane region" description="Helical" evidence="1">
    <location>
        <begin position="7"/>
        <end position="26"/>
    </location>
</feature>
<proteinExistence type="predicted"/>
<evidence type="ECO:0000313" key="2">
    <source>
        <dbReference type="EMBL" id="UVW34827.1"/>
    </source>
</evidence>
<name>A0ABY5TLU8_9GAMM</name>
<organism evidence="2 3">
    <name type="scientific">SAR92 clade bacterium H455</name>
    <dbReference type="NCBI Taxonomy" id="2974818"/>
    <lineage>
        <taxon>Bacteria</taxon>
        <taxon>Pseudomonadati</taxon>
        <taxon>Pseudomonadota</taxon>
        <taxon>Gammaproteobacteria</taxon>
        <taxon>Cellvibrionales</taxon>
        <taxon>Porticoccaceae</taxon>
        <taxon>SAR92 clade</taxon>
    </lineage>
</organism>
<keyword evidence="1" id="KW-1133">Transmembrane helix</keyword>
<dbReference type="Proteomes" id="UP001059934">
    <property type="component" value="Chromosome"/>
</dbReference>
<accession>A0ABY5TLU8</accession>
<evidence type="ECO:0000313" key="3">
    <source>
        <dbReference type="Proteomes" id="UP001059934"/>
    </source>
</evidence>
<sequence length="247" mass="25778">MNKIGKITTTIILLVVLLMIFVLTNLDRGIKAAVETIGPELTGSEVTLSSVDLSLTDANGSFSGLRVGNPQGFESADAFKLGLISFAMDAEHLASDTVVIDSLRIVAPEITMERVGGRSNLDQIQANIAAYLGADSSQESYDAEGKKFIIRDMRITDAVVHYTILGDKGLDLELPDLHLTDIGESAKGGGGVSGAEAAAEIIGAITRAAGKAVSQSGAIKGMGRSLEDQIKEKADGLKGLFGNKSEG</sequence>
<dbReference type="EMBL" id="CP103416">
    <property type="protein sequence ID" value="UVW34827.1"/>
    <property type="molecule type" value="Genomic_DNA"/>
</dbReference>
<evidence type="ECO:0000256" key="1">
    <source>
        <dbReference type="SAM" id="Phobius"/>
    </source>
</evidence>
<gene>
    <name evidence="2" type="ORF">NYF23_12540</name>
</gene>
<keyword evidence="1" id="KW-0812">Transmembrane</keyword>